<dbReference type="Proteomes" id="UP001326715">
    <property type="component" value="Chromosome"/>
</dbReference>
<evidence type="ECO:0000313" key="2">
    <source>
        <dbReference type="EMBL" id="WQG89639.1"/>
    </source>
</evidence>
<sequence>MNVVQQFNERKQKALQVTKMPITAIGPKWYDTAKIALEYSSCLSLGISPGELKKLLVRKPEDLTMMDFALLSNNLEGKSAKDLGVSIDEYVALLESGAEAVSQWQELSGEIDDQIKKELAEEAIKAKEEALNNPLGSFSAKPAQA</sequence>
<reference evidence="2 4" key="2">
    <citation type="submission" date="2023-11" db="EMBL/GenBank/DDBJ databases">
        <title>MicrobeMod: A computational toolkit for identifying prokaryotic methylation and restriction-modification with nanopore sequencing.</title>
        <authorList>
            <person name="Crits-Christoph A."/>
            <person name="Kang S.C."/>
            <person name="Lee H."/>
            <person name="Ostrov N."/>
        </authorList>
    </citation>
    <scope>NUCLEOTIDE SEQUENCE [LARGE SCALE GENOMIC DNA]</scope>
    <source>
        <strain evidence="2 4">ATCC 23090</strain>
    </source>
</reference>
<dbReference type="RefSeq" id="WP_072356864.1">
    <property type="nucleotide sequence ID" value="NZ_CP139972.1"/>
</dbReference>
<reference evidence="1 3" key="1">
    <citation type="submission" date="2016-11" db="EMBL/GenBank/DDBJ databases">
        <authorList>
            <person name="Jaros S."/>
            <person name="Januszkiewicz K."/>
            <person name="Wedrychowicz H."/>
        </authorList>
    </citation>
    <scope>NUCLEOTIDE SEQUENCE [LARGE SCALE GENOMIC DNA]</scope>
    <source>
        <strain evidence="1 3">DSM 784</strain>
    </source>
</reference>
<dbReference type="EMBL" id="CP140154">
    <property type="protein sequence ID" value="WQG89639.1"/>
    <property type="molecule type" value="Genomic_DNA"/>
</dbReference>
<organism evidence="1 3">
    <name type="scientific">Chitinophaga sancti</name>
    <dbReference type="NCBI Taxonomy" id="1004"/>
    <lineage>
        <taxon>Bacteria</taxon>
        <taxon>Pseudomonadati</taxon>
        <taxon>Bacteroidota</taxon>
        <taxon>Chitinophagia</taxon>
        <taxon>Chitinophagales</taxon>
        <taxon>Chitinophagaceae</taxon>
        <taxon>Chitinophaga</taxon>
    </lineage>
</organism>
<gene>
    <name evidence="1" type="ORF">SAMN05661012_00332</name>
    <name evidence="2" type="ORF">SR876_32415</name>
</gene>
<protein>
    <submittedName>
        <fullName evidence="1">Uncharacterized protein</fullName>
    </submittedName>
</protein>
<dbReference type="AlphaFoldDB" id="A0A1K1LZ55"/>
<accession>A0A1K1LZ55</accession>
<evidence type="ECO:0000313" key="1">
    <source>
        <dbReference type="EMBL" id="SFW16138.1"/>
    </source>
</evidence>
<keyword evidence="4" id="KW-1185">Reference proteome</keyword>
<dbReference type="STRING" id="1004.SAMN05661012_00332"/>
<dbReference type="OrthoDB" id="10016429at2"/>
<evidence type="ECO:0000313" key="3">
    <source>
        <dbReference type="Proteomes" id="UP000183788"/>
    </source>
</evidence>
<dbReference type="EMBL" id="FPIZ01000001">
    <property type="protein sequence ID" value="SFW16138.1"/>
    <property type="molecule type" value="Genomic_DNA"/>
</dbReference>
<evidence type="ECO:0000313" key="4">
    <source>
        <dbReference type="Proteomes" id="UP001326715"/>
    </source>
</evidence>
<proteinExistence type="predicted"/>
<dbReference type="Proteomes" id="UP000183788">
    <property type="component" value="Unassembled WGS sequence"/>
</dbReference>
<name>A0A1K1LZ55_9BACT</name>